<evidence type="ECO:0000313" key="3">
    <source>
        <dbReference type="Proteomes" id="UP000322214"/>
    </source>
</evidence>
<feature type="transmembrane region" description="Helical" evidence="1">
    <location>
        <begin position="120"/>
        <end position="140"/>
    </location>
</feature>
<dbReference type="RefSeq" id="WP_075083439.1">
    <property type="nucleotide sequence ID" value="NZ_CP042912.1"/>
</dbReference>
<keyword evidence="1" id="KW-1133">Transmembrane helix</keyword>
<name>A0A5B9PHM0_9BACT</name>
<dbReference type="STRING" id="980251.GCA_001642875_00638"/>
<dbReference type="KEGG" id="mff:MFFC18_40620"/>
<gene>
    <name evidence="2" type="ORF">MFFC18_40620</name>
</gene>
<evidence type="ECO:0008006" key="4">
    <source>
        <dbReference type="Google" id="ProtNLM"/>
    </source>
</evidence>
<dbReference type="AlphaFoldDB" id="A0A5B9PHM0"/>
<sequence>MADLIRNRVTERDIGDWLKQNGFETGSTVIESVELHAIKRPGWEQLFRFTGRVRPQASPTNKSPQQTPVWGIAIDDERKPTGHQTKVILCDSEAEQKEQLAVLSADMMTARSRQGRRRDIWSLLGMALFCVAILFAIGLVKRLL</sequence>
<evidence type="ECO:0000256" key="1">
    <source>
        <dbReference type="SAM" id="Phobius"/>
    </source>
</evidence>
<keyword evidence="1" id="KW-0472">Membrane</keyword>
<keyword evidence="1" id="KW-0812">Transmembrane</keyword>
<organism evidence="2 3">
    <name type="scientific">Mariniblastus fucicola</name>
    <dbReference type="NCBI Taxonomy" id="980251"/>
    <lineage>
        <taxon>Bacteria</taxon>
        <taxon>Pseudomonadati</taxon>
        <taxon>Planctomycetota</taxon>
        <taxon>Planctomycetia</taxon>
        <taxon>Pirellulales</taxon>
        <taxon>Pirellulaceae</taxon>
        <taxon>Mariniblastus</taxon>
    </lineage>
</organism>
<dbReference type="Proteomes" id="UP000322214">
    <property type="component" value="Chromosome"/>
</dbReference>
<accession>A0A5B9PHM0</accession>
<protein>
    <recommendedName>
        <fullName evidence="4">Transmembrane protein</fullName>
    </recommendedName>
</protein>
<dbReference type="EMBL" id="CP042912">
    <property type="protein sequence ID" value="QEG24146.1"/>
    <property type="molecule type" value="Genomic_DNA"/>
</dbReference>
<proteinExistence type="predicted"/>
<dbReference type="OrthoDB" id="274356at2"/>
<reference evidence="2 3" key="1">
    <citation type="submission" date="2019-08" db="EMBL/GenBank/DDBJ databases">
        <title>Deep-cultivation of Planctomycetes and their phenomic and genomic characterization uncovers novel biology.</title>
        <authorList>
            <person name="Wiegand S."/>
            <person name="Jogler M."/>
            <person name="Boedeker C."/>
            <person name="Pinto D."/>
            <person name="Vollmers J."/>
            <person name="Rivas-Marin E."/>
            <person name="Kohn T."/>
            <person name="Peeters S.H."/>
            <person name="Heuer A."/>
            <person name="Rast P."/>
            <person name="Oberbeckmann S."/>
            <person name="Bunk B."/>
            <person name="Jeske O."/>
            <person name="Meyerdierks A."/>
            <person name="Storesund J.E."/>
            <person name="Kallscheuer N."/>
            <person name="Luecker S."/>
            <person name="Lage O.M."/>
            <person name="Pohl T."/>
            <person name="Merkel B.J."/>
            <person name="Hornburger P."/>
            <person name="Mueller R.-W."/>
            <person name="Bruemmer F."/>
            <person name="Labrenz M."/>
            <person name="Spormann A.M."/>
            <person name="Op den Camp H."/>
            <person name="Overmann J."/>
            <person name="Amann R."/>
            <person name="Jetten M.S.M."/>
            <person name="Mascher T."/>
            <person name="Medema M.H."/>
            <person name="Devos D.P."/>
            <person name="Kaster A.-K."/>
            <person name="Ovreas L."/>
            <person name="Rohde M."/>
            <person name="Galperin M.Y."/>
            <person name="Jogler C."/>
        </authorList>
    </citation>
    <scope>NUCLEOTIDE SEQUENCE [LARGE SCALE GENOMIC DNA]</scope>
    <source>
        <strain evidence="2 3">FC18</strain>
    </source>
</reference>
<keyword evidence="3" id="KW-1185">Reference proteome</keyword>
<evidence type="ECO:0000313" key="2">
    <source>
        <dbReference type="EMBL" id="QEG24146.1"/>
    </source>
</evidence>